<organism evidence="2 3">
    <name type="scientific">Agaribacter marinus</name>
    <dbReference type="NCBI Taxonomy" id="1431249"/>
    <lineage>
        <taxon>Bacteria</taxon>
        <taxon>Pseudomonadati</taxon>
        <taxon>Pseudomonadota</taxon>
        <taxon>Gammaproteobacteria</taxon>
        <taxon>Alteromonadales</taxon>
        <taxon>Alteromonadaceae</taxon>
        <taxon>Agaribacter</taxon>
    </lineage>
</organism>
<dbReference type="EMBL" id="BSOT01000006">
    <property type="protein sequence ID" value="GLR71477.1"/>
    <property type="molecule type" value="Genomic_DNA"/>
</dbReference>
<accession>A0AA37WIT6</accession>
<protein>
    <submittedName>
        <fullName evidence="2">Uncharacterized protein</fullName>
    </submittedName>
</protein>
<proteinExistence type="predicted"/>
<feature type="coiled-coil region" evidence="1">
    <location>
        <begin position="10"/>
        <end position="44"/>
    </location>
</feature>
<reference evidence="2" key="2">
    <citation type="submission" date="2023-01" db="EMBL/GenBank/DDBJ databases">
        <title>Draft genome sequence of Agaribacter marinus strain NBRC 110023.</title>
        <authorList>
            <person name="Sun Q."/>
            <person name="Mori K."/>
        </authorList>
    </citation>
    <scope>NUCLEOTIDE SEQUENCE</scope>
    <source>
        <strain evidence="2">NBRC 110023</strain>
    </source>
</reference>
<dbReference type="AlphaFoldDB" id="A0AA37WIT6"/>
<sequence>MTDTELKEKIQLLERQLGRERASRKQAEEVIRQKTLDLLDANQRLDRTIERLNQALYASGESVWEWQSKEDTIRIYLSIDKTEVKIKTIGNLEAGFNLVSKKNRAKLIESWNAHKIGETKKIDMHVNYFNEDTNGLRWARVCGQFVSRDASGVGTHFIGIVKDITRKYEQQITLNTIAHSFLRSAEPMFILKLDSMHVETTIAAEKLLSLPEIENIKDKQIALADALPLDAIKKHQQNEQAVFEEELTLASGKKVLGKFRLFPGYKNESTDEDYEFAVGSFKFKIDPL</sequence>
<evidence type="ECO:0000313" key="2">
    <source>
        <dbReference type="EMBL" id="GLR71477.1"/>
    </source>
</evidence>
<keyword evidence="3" id="KW-1185">Reference proteome</keyword>
<dbReference type="Proteomes" id="UP001156601">
    <property type="component" value="Unassembled WGS sequence"/>
</dbReference>
<dbReference type="RefSeq" id="WP_284217835.1">
    <property type="nucleotide sequence ID" value="NZ_BSOT01000006.1"/>
</dbReference>
<dbReference type="Gene3D" id="3.30.450.20">
    <property type="entry name" value="PAS domain"/>
    <property type="match status" value="1"/>
</dbReference>
<evidence type="ECO:0000313" key="3">
    <source>
        <dbReference type="Proteomes" id="UP001156601"/>
    </source>
</evidence>
<keyword evidence="1" id="KW-0175">Coiled coil</keyword>
<reference evidence="2" key="1">
    <citation type="journal article" date="2014" name="Int. J. Syst. Evol. Microbiol.">
        <title>Complete genome sequence of Corynebacterium casei LMG S-19264T (=DSM 44701T), isolated from a smear-ripened cheese.</title>
        <authorList>
            <consortium name="US DOE Joint Genome Institute (JGI-PGF)"/>
            <person name="Walter F."/>
            <person name="Albersmeier A."/>
            <person name="Kalinowski J."/>
            <person name="Ruckert C."/>
        </authorList>
    </citation>
    <scope>NUCLEOTIDE SEQUENCE</scope>
    <source>
        <strain evidence="2">NBRC 110023</strain>
    </source>
</reference>
<name>A0AA37WIT6_9ALTE</name>
<evidence type="ECO:0000256" key="1">
    <source>
        <dbReference type="SAM" id="Coils"/>
    </source>
</evidence>
<comment type="caution">
    <text evidence="2">The sequence shown here is derived from an EMBL/GenBank/DDBJ whole genome shotgun (WGS) entry which is preliminary data.</text>
</comment>
<gene>
    <name evidence="2" type="ORF">GCM10007852_23850</name>
</gene>